<dbReference type="PANTHER" id="PTHR10826">
    <property type="entry name" value="COMPLEMENT COMPONENT 1"/>
    <property type="match status" value="1"/>
</dbReference>
<sequence length="270" mass="30520">MSKLVSAALRANLAKKLPSQAPKLRSDVLFRSSSVLKPLMITVATRSFHQSPISYDQSAESGLNEVLQSESKLIETVPNTLDATYEKYLKEKGFELISKPGTANVELVKTDPETGNIIHVYFDIDEVTDIPTEDLEALESGDLEEEADSLDQILCNVKILIENQSKNTGLFLNLFLQNTESSFMIDFVNVQNDVAQFMKNINENNEFIDKFNYQGPKFGELDESLQTEFENYLVAKGVDNDLADFIVAYSDFKEENEYRLWVKAVSKFLN</sequence>
<evidence type="ECO:0000313" key="1">
    <source>
        <dbReference type="EMBL" id="KAI3406516.1"/>
    </source>
</evidence>
<accession>A0AAI9T0C8</accession>
<dbReference type="AlphaFoldDB" id="A0AAI9T0C8"/>
<proteinExistence type="predicted"/>
<dbReference type="Proteomes" id="UP001202479">
    <property type="component" value="Unassembled WGS sequence"/>
</dbReference>
<dbReference type="Gene3D" id="3.10.280.10">
    <property type="entry name" value="Mitochondrial glycoprotein"/>
    <property type="match status" value="1"/>
</dbReference>
<organism evidence="1 2">
    <name type="scientific">Candida oxycetoniae</name>
    <dbReference type="NCBI Taxonomy" id="497107"/>
    <lineage>
        <taxon>Eukaryota</taxon>
        <taxon>Fungi</taxon>
        <taxon>Dikarya</taxon>
        <taxon>Ascomycota</taxon>
        <taxon>Saccharomycotina</taxon>
        <taxon>Pichiomycetes</taxon>
        <taxon>Debaryomycetaceae</taxon>
        <taxon>Candida/Lodderomyces clade</taxon>
        <taxon>Candida</taxon>
    </lineage>
</organism>
<dbReference type="SUPFAM" id="SSF54529">
    <property type="entry name" value="Mitochondrial glycoprotein MAM33-like"/>
    <property type="match status" value="1"/>
</dbReference>
<dbReference type="InterPro" id="IPR036561">
    <property type="entry name" value="MAM33_sf"/>
</dbReference>
<dbReference type="GO" id="GO:0005759">
    <property type="term" value="C:mitochondrial matrix"/>
    <property type="evidence" value="ECO:0007669"/>
    <property type="project" value="InterPro"/>
</dbReference>
<dbReference type="Pfam" id="PF02330">
    <property type="entry name" value="MAM33"/>
    <property type="match status" value="1"/>
</dbReference>
<dbReference type="GeneID" id="73378265"/>
<dbReference type="PANTHER" id="PTHR10826:SF1">
    <property type="entry name" value="COMPLEMENT COMPONENT 1 Q SUBCOMPONENT-BINDING PROTEIN, MITOCHONDRIAL"/>
    <property type="match status" value="1"/>
</dbReference>
<comment type="caution">
    <text evidence="1">The sequence shown here is derived from an EMBL/GenBank/DDBJ whole genome shotgun (WGS) entry which is preliminary data.</text>
</comment>
<protein>
    <submittedName>
        <fullName evidence="1">MAM33</fullName>
    </submittedName>
</protein>
<reference evidence="1" key="1">
    <citation type="journal article" date="2022" name="DNA Res.">
        <title>Genome analysis of five recently described species of the CUG-Ser clade uncovers Candida theae as a new hybrid lineage with pathogenic potential in the Candida parapsilosis species complex.</title>
        <authorList>
            <person name="Mixao V."/>
            <person name="Del Olmo V."/>
            <person name="Hegedusova E."/>
            <person name="Saus E."/>
            <person name="Pryszcz L."/>
            <person name="Cillingova A."/>
            <person name="Nosek J."/>
            <person name="Gabaldon T."/>
        </authorList>
    </citation>
    <scope>NUCLEOTIDE SEQUENCE</scope>
    <source>
        <strain evidence="1">CBS 10844</strain>
    </source>
</reference>
<dbReference type="RefSeq" id="XP_049182261.1">
    <property type="nucleotide sequence ID" value="XM_049326580.1"/>
</dbReference>
<name>A0AAI9T0C8_9ASCO</name>
<dbReference type="GO" id="GO:0042256">
    <property type="term" value="P:cytosolic ribosome assembly"/>
    <property type="evidence" value="ECO:0007669"/>
    <property type="project" value="TreeGrafter"/>
</dbReference>
<evidence type="ECO:0000313" key="2">
    <source>
        <dbReference type="Proteomes" id="UP001202479"/>
    </source>
</evidence>
<dbReference type="EMBL" id="JAHUZD010000023">
    <property type="protein sequence ID" value="KAI3406516.1"/>
    <property type="molecule type" value="Genomic_DNA"/>
</dbReference>
<dbReference type="InterPro" id="IPR003428">
    <property type="entry name" value="MAM33"/>
</dbReference>
<gene>
    <name evidence="1" type="ORF">KGF56_000648</name>
</gene>
<keyword evidence="2" id="KW-1185">Reference proteome</keyword>